<dbReference type="Proteomes" id="UP000233556">
    <property type="component" value="Unassembled WGS sequence"/>
</dbReference>
<organism evidence="1 2">
    <name type="scientific">Limosa lapponica baueri</name>
    <dbReference type="NCBI Taxonomy" id="1758121"/>
    <lineage>
        <taxon>Eukaryota</taxon>
        <taxon>Metazoa</taxon>
        <taxon>Chordata</taxon>
        <taxon>Craniata</taxon>
        <taxon>Vertebrata</taxon>
        <taxon>Euteleostomi</taxon>
        <taxon>Archelosauria</taxon>
        <taxon>Archosauria</taxon>
        <taxon>Dinosauria</taxon>
        <taxon>Saurischia</taxon>
        <taxon>Theropoda</taxon>
        <taxon>Coelurosauria</taxon>
        <taxon>Aves</taxon>
        <taxon>Neognathae</taxon>
        <taxon>Neoaves</taxon>
        <taxon>Charadriiformes</taxon>
        <taxon>Scolopacidae</taxon>
        <taxon>Limosa</taxon>
    </lineage>
</organism>
<accession>A0A2I0TVT8</accession>
<dbReference type="EMBL" id="KZ506930">
    <property type="protein sequence ID" value="PKU37916.1"/>
    <property type="molecule type" value="Genomic_DNA"/>
</dbReference>
<protein>
    <submittedName>
        <fullName evidence="1">Uncharacterized protein</fullName>
    </submittedName>
</protein>
<reference evidence="2" key="1">
    <citation type="submission" date="2017-11" db="EMBL/GenBank/DDBJ databases">
        <authorList>
            <person name="Lima N.C."/>
            <person name="Parody-Merino A.M."/>
            <person name="Battley P.F."/>
            <person name="Fidler A.E."/>
            <person name="Prosdocimi F."/>
        </authorList>
    </citation>
    <scope>NUCLEOTIDE SEQUENCE [LARGE SCALE GENOMIC DNA]</scope>
</reference>
<keyword evidence="2" id="KW-1185">Reference proteome</keyword>
<proteinExistence type="predicted"/>
<reference evidence="2" key="2">
    <citation type="submission" date="2017-12" db="EMBL/GenBank/DDBJ databases">
        <title>Genome sequence of the Bar-tailed Godwit (Limosa lapponica baueri).</title>
        <authorList>
            <person name="Lima N.C.B."/>
            <person name="Parody-Merino A.M."/>
            <person name="Battley P.F."/>
            <person name="Fidler A.E."/>
            <person name="Prosdocimi F."/>
        </authorList>
    </citation>
    <scope>NUCLEOTIDE SEQUENCE [LARGE SCALE GENOMIC DNA]</scope>
</reference>
<evidence type="ECO:0000313" key="1">
    <source>
        <dbReference type="EMBL" id="PKU37916.1"/>
    </source>
</evidence>
<name>A0A2I0TVT8_LIMLA</name>
<dbReference type="AlphaFoldDB" id="A0A2I0TVT8"/>
<gene>
    <name evidence="1" type="ORF">llap_11780</name>
</gene>
<evidence type="ECO:0000313" key="2">
    <source>
        <dbReference type="Proteomes" id="UP000233556"/>
    </source>
</evidence>
<sequence>MKQHHPEHAQPQAEISVTVYYFRNGKFKDQKEPNRLRETIPYKNVIAIDFVEDLITMNWQGNDLILNIDDCNIQE</sequence>